<evidence type="ECO:0000313" key="2">
    <source>
        <dbReference type="EMBL" id="KLK91620.1"/>
    </source>
</evidence>
<evidence type="ECO:0000256" key="1">
    <source>
        <dbReference type="ARBA" id="ARBA00006484"/>
    </source>
</evidence>
<dbReference type="Gene3D" id="3.40.50.720">
    <property type="entry name" value="NAD(P)-binding Rossmann-like Domain"/>
    <property type="match status" value="1"/>
</dbReference>
<dbReference type="SUPFAM" id="SSF51735">
    <property type="entry name" value="NAD(P)-binding Rossmann-fold domains"/>
    <property type="match status" value="1"/>
</dbReference>
<dbReference type="PANTHER" id="PTHR42760">
    <property type="entry name" value="SHORT-CHAIN DEHYDROGENASES/REDUCTASES FAMILY MEMBER"/>
    <property type="match status" value="1"/>
</dbReference>
<proteinExistence type="inferred from homology"/>
<gene>
    <name evidence="2" type="ORF">AA309_19020</name>
</gene>
<dbReference type="STRING" id="1225564.AA309_19020"/>
<comment type="similarity">
    <text evidence="1">Belongs to the short-chain dehydrogenases/reductases (SDR) family.</text>
</comment>
<dbReference type="PATRIC" id="fig|1225564.3.peg.5086"/>
<dbReference type="InterPro" id="IPR002347">
    <property type="entry name" value="SDR_fam"/>
</dbReference>
<dbReference type="PRINTS" id="PR00081">
    <property type="entry name" value="GDHRDH"/>
</dbReference>
<evidence type="ECO:0008006" key="4">
    <source>
        <dbReference type="Google" id="ProtNLM"/>
    </source>
</evidence>
<dbReference type="Pfam" id="PF13561">
    <property type="entry name" value="adh_short_C2"/>
    <property type="match status" value="1"/>
</dbReference>
<dbReference type="InterPro" id="IPR020904">
    <property type="entry name" value="Sc_DH/Rdtase_CS"/>
</dbReference>
<dbReference type="NCBIfam" id="NF005559">
    <property type="entry name" value="PRK07231.1"/>
    <property type="match status" value="1"/>
</dbReference>
<dbReference type="AlphaFoldDB" id="A0A0H1R8R3"/>
<dbReference type="Proteomes" id="UP000035489">
    <property type="component" value="Unassembled WGS sequence"/>
</dbReference>
<organism evidence="2 3">
    <name type="scientific">Microvirga vignae</name>
    <dbReference type="NCBI Taxonomy" id="1225564"/>
    <lineage>
        <taxon>Bacteria</taxon>
        <taxon>Pseudomonadati</taxon>
        <taxon>Pseudomonadota</taxon>
        <taxon>Alphaproteobacteria</taxon>
        <taxon>Hyphomicrobiales</taxon>
        <taxon>Methylobacteriaceae</taxon>
        <taxon>Microvirga</taxon>
    </lineage>
</organism>
<dbReference type="PROSITE" id="PS00061">
    <property type="entry name" value="ADH_SHORT"/>
    <property type="match status" value="1"/>
</dbReference>
<dbReference type="GO" id="GO:0016616">
    <property type="term" value="F:oxidoreductase activity, acting on the CH-OH group of donors, NAD or NADP as acceptor"/>
    <property type="evidence" value="ECO:0007669"/>
    <property type="project" value="TreeGrafter"/>
</dbReference>
<dbReference type="PRINTS" id="PR00080">
    <property type="entry name" value="SDRFAMILY"/>
</dbReference>
<dbReference type="InterPro" id="IPR036291">
    <property type="entry name" value="NAD(P)-bd_dom_sf"/>
</dbReference>
<protein>
    <recommendedName>
        <fullName evidence="4">Short-chain dehydrogenase</fullName>
    </recommendedName>
</protein>
<dbReference type="EMBL" id="LCYG01000052">
    <property type="protein sequence ID" value="KLK91620.1"/>
    <property type="molecule type" value="Genomic_DNA"/>
</dbReference>
<dbReference type="FunFam" id="3.40.50.720:FF:000084">
    <property type="entry name" value="Short-chain dehydrogenase reductase"/>
    <property type="match status" value="1"/>
</dbReference>
<evidence type="ECO:0000313" key="3">
    <source>
        <dbReference type="Proteomes" id="UP000035489"/>
    </source>
</evidence>
<sequence length="257" mass="27200">MSATETRRAMSLPIDLKGRIALVTGGGTGLGRAATDALVSTGATVVITGRRENVLQKAAEESGAKVMSCDVTDPDAAAHLVERIVEEHGKLDILVNAAGLNIRGSSFDYGPEDWDKVHAINTRGLFFMSQAAGRVMRDNGYGKIINIASMASEIGMPFIVAYGSSKGGVRQITQGLAVEWAKCGIRVNAIEPGWFRTELTEPLFNNKEWVAKVENRVPMGRAGRPEEIGGAIAFLASPLSDYITGAIIKVDGGALAA</sequence>
<accession>A0A0H1R8R3</accession>
<reference evidence="2 3" key="1">
    <citation type="submission" date="2015-05" db="EMBL/GenBank/DDBJ databases">
        <title>Draft genome sequence of Microvirga vignae strain BR3299, a novel nitrogen fixing bacteria isolated from Brazil semi-aired region.</title>
        <authorList>
            <person name="Zilli J.E."/>
            <person name="Passos S.R."/>
            <person name="Leite J."/>
            <person name="Baldani J.I."/>
            <person name="Xavier G.R."/>
            <person name="Rumjaneck N.G."/>
            <person name="Simoes-Araujo J.L."/>
        </authorList>
    </citation>
    <scope>NUCLEOTIDE SEQUENCE [LARGE SCALE GENOMIC DNA]</scope>
    <source>
        <strain evidence="2 3">BR3299</strain>
    </source>
</reference>
<comment type="caution">
    <text evidence="2">The sequence shown here is derived from an EMBL/GenBank/DDBJ whole genome shotgun (WGS) entry which is preliminary data.</text>
</comment>
<keyword evidence="3" id="KW-1185">Reference proteome</keyword>
<name>A0A0H1R8R3_9HYPH</name>